<feature type="transmembrane region" description="Helical" evidence="2">
    <location>
        <begin position="92"/>
        <end position="113"/>
    </location>
</feature>
<keyword evidence="2" id="KW-0472">Membrane</keyword>
<evidence type="ECO:0000256" key="1">
    <source>
        <dbReference type="SAM" id="MobiDB-lite"/>
    </source>
</evidence>
<protein>
    <submittedName>
        <fullName evidence="3">Uncharacterized protein</fullName>
    </submittedName>
</protein>
<keyword evidence="2" id="KW-1133">Transmembrane helix</keyword>
<feature type="region of interest" description="Disordered" evidence="1">
    <location>
        <begin position="39"/>
        <end position="72"/>
    </location>
</feature>
<name>A0ABY7E5D9_MYAAR</name>
<accession>A0ABY7E5D9</accession>
<dbReference type="EMBL" id="CP111015">
    <property type="protein sequence ID" value="WAR02366.1"/>
    <property type="molecule type" value="Genomic_DNA"/>
</dbReference>
<keyword evidence="2" id="KW-0812">Transmembrane</keyword>
<gene>
    <name evidence="3" type="ORF">MAR_008924</name>
</gene>
<proteinExistence type="predicted"/>
<evidence type="ECO:0000313" key="3">
    <source>
        <dbReference type="EMBL" id="WAR02366.1"/>
    </source>
</evidence>
<sequence length="114" mass="12809">MASLYRYGSIRATPLVRGSSGFSTLPSCPELRGIQSRRVPQYGYGAPTPNTYPSQGNYPPPPPGAFNTYPQGQNDAQMATNRMMMLQRRRRVYMGVSVVILIMIIIYVVVRFIF</sequence>
<feature type="compositionally biased region" description="Polar residues" evidence="1">
    <location>
        <begin position="48"/>
        <end position="57"/>
    </location>
</feature>
<reference evidence="3" key="1">
    <citation type="submission" date="2022-11" db="EMBL/GenBank/DDBJ databases">
        <title>Centuries of genome instability and evolution in soft-shell clam transmissible cancer (bioRxiv).</title>
        <authorList>
            <person name="Hart S.F.M."/>
            <person name="Yonemitsu M.A."/>
            <person name="Giersch R.M."/>
            <person name="Beal B.F."/>
            <person name="Arriagada G."/>
            <person name="Davis B.W."/>
            <person name="Ostrander E.A."/>
            <person name="Goff S.P."/>
            <person name="Metzger M.J."/>
        </authorList>
    </citation>
    <scope>NUCLEOTIDE SEQUENCE</scope>
    <source>
        <strain evidence="3">MELC-2E11</strain>
        <tissue evidence="3">Siphon/mantle</tissue>
    </source>
</reference>
<dbReference type="Proteomes" id="UP001164746">
    <property type="component" value="Chromosome 4"/>
</dbReference>
<keyword evidence="4" id="KW-1185">Reference proteome</keyword>
<evidence type="ECO:0000256" key="2">
    <source>
        <dbReference type="SAM" id="Phobius"/>
    </source>
</evidence>
<organism evidence="3 4">
    <name type="scientific">Mya arenaria</name>
    <name type="common">Soft-shell clam</name>
    <dbReference type="NCBI Taxonomy" id="6604"/>
    <lineage>
        <taxon>Eukaryota</taxon>
        <taxon>Metazoa</taxon>
        <taxon>Spiralia</taxon>
        <taxon>Lophotrochozoa</taxon>
        <taxon>Mollusca</taxon>
        <taxon>Bivalvia</taxon>
        <taxon>Autobranchia</taxon>
        <taxon>Heteroconchia</taxon>
        <taxon>Euheterodonta</taxon>
        <taxon>Imparidentia</taxon>
        <taxon>Neoheterodontei</taxon>
        <taxon>Myida</taxon>
        <taxon>Myoidea</taxon>
        <taxon>Myidae</taxon>
        <taxon>Mya</taxon>
    </lineage>
</organism>
<evidence type="ECO:0000313" key="4">
    <source>
        <dbReference type="Proteomes" id="UP001164746"/>
    </source>
</evidence>